<sequence>MAVAVNQTSVARVVEPCLEQQPWGFVSSSRSRMTLVYVDIIAKCLRLLITPQNN</sequence>
<organism evidence="1 2">
    <name type="scientific">Populus alba x Populus x berolinensis</name>
    <dbReference type="NCBI Taxonomy" id="444605"/>
    <lineage>
        <taxon>Eukaryota</taxon>
        <taxon>Viridiplantae</taxon>
        <taxon>Streptophyta</taxon>
        <taxon>Embryophyta</taxon>
        <taxon>Tracheophyta</taxon>
        <taxon>Spermatophyta</taxon>
        <taxon>Magnoliopsida</taxon>
        <taxon>eudicotyledons</taxon>
        <taxon>Gunneridae</taxon>
        <taxon>Pentapetalae</taxon>
        <taxon>rosids</taxon>
        <taxon>fabids</taxon>
        <taxon>Malpighiales</taxon>
        <taxon>Salicaceae</taxon>
        <taxon>Saliceae</taxon>
        <taxon>Populus</taxon>
    </lineage>
</organism>
<accession>A0AAD6PUN9</accession>
<keyword evidence="2" id="KW-1185">Reference proteome</keyword>
<name>A0AAD6PUN9_9ROSI</name>
<gene>
    <name evidence="1" type="ORF">NC653_038314</name>
</gene>
<dbReference type="Proteomes" id="UP001164929">
    <property type="component" value="Chromosome 17"/>
</dbReference>
<reference evidence="1" key="1">
    <citation type="journal article" date="2023" name="Mol. Ecol. Resour.">
        <title>Chromosome-level genome assembly of a triploid poplar Populus alba 'Berolinensis'.</title>
        <authorList>
            <person name="Chen S."/>
            <person name="Yu Y."/>
            <person name="Wang X."/>
            <person name="Wang S."/>
            <person name="Zhang T."/>
            <person name="Zhou Y."/>
            <person name="He R."/>
            <person name="Meng N."/>
            <person name="Wang Y."/>
            <person name="Liu W."/>
            <person name="Liu Z."/>
            <person name="Liu J."/>
            <person name="Guo Q."/>
            <person name="Huang H."/>
            <person name="Sederoff R.R."/>
            <person name="Wang G."/>
            <person name="Qu G."/>
            <person name="Chen S."/>
        </authorList>
    </citation>
    <scope>NUCLEOTIDE SEQUENCE</scope>
    <source>
        <strain evidence="1">SC-2020</strain>
    </source>
</reference>
<evidence type="ECO:0000313" key="2">
    <source>
        <dbReference type="Proteomes" id="UP001164929"/>
    </source>
</evidence>
<comment type="caution">
    <text evidence="1">The sequence shown here is derived from an EMBL/GenBank/DDBJ whole genome shotgun (WGS) entry which is preliminary data.</text>
</comment>
<evidence type="ECO:0000313" key="1">
    <source>
        <dbReference type="EMBL" id="KAJ6960237.1"/>
    </source>
</evidence>
<proteinExistence type="predicted"/>
<dbReference type="AlphaFoldDB" id="A0AAD6PUN9"/>
<dbReference type="EMBL" id="JAQIZT010000017">
    <property type="protein sequence ID" value="KAJ6960237.1"/>
    <property type="molecule type" value="Genomic_DNA"/>
</dbReference>
<protein>
    <submittedName>
        <fullName evidence="1">Uncharacterized protein</fullName>
    </submittedName>
</protein>